<dbReference type="OrthoDB" id="7605239at2"/>
<dbReference type="HOGENOM" id="CLU_131403_2_0_5"/>
<dbReference type="SUPFAM" id="SSF46689">
    <property type="entry name" value="Homeodomain-like"/>
    <property type="match status" value="1"/>
</dbReference>
<accession>Q218R5</accession>
<evidence type="ECO:0000313" key="2">
    <source>
        <dbReference type="EMBL" id="ABD87121.1"/>
    </source>
</evidence>
<dbReference type="EMBL" id="CP000301">
    <property type="protein sequence ID" value="ABD87121.1"/>
    <property type="molecule type" value="Genomic_DNA"/>
</dbReference>
<dbReference type="InterPro" id="IPR009057">
    <property type="entry name" value="Homeodomain-like_sf"/>
</dbReference>
<feature type="compositionally biased region" description="Basic residues" evidence="1">
    <location>
        <begin position="122"/>
        <end position="135"/>
    </location>
</feature>
<dbReference type="eggNOG" id="COG5566">
    <property type="taxonomic scope" value="Bacteria"/>
</dbReference>
<dbReference type="STRING" id="316056.RPC_1559"/>
<dbReference type="RefSeq" id="WP_011472026.1">
    <property type="nucleotide sequence ID" value="NC_007925.1"/>
</dbReference>
<reference evidence="2" key="1">
    <citation type="submission" date="2006-03" db="EMBL/GenBank/DDBJ databases">
        <title>Complete sequence of Rhodopseudomonas palustris BisB18.</title>
        <authorList>
            <consortium name="US DOE Joint Genome Institute"/>
            <person name="Copeland A."/>
            <person name="Lucas S."/>
            <person name="Lapidus A."/>
            <person name="Barry K."/>
            <person name="Detter J.C."/>
            <person name="Glavina del Rio T."/>
            <person name="Hammon N."/>
            <person name="Israni S."/>
            <person name="Dalin E."/>
            <person name="Tice H."/>
            <person name="Pitluck S."/>
            <person name="Chain P."/>
            <person name="Malfatti S."/>
            <person name="Shin M."/>
            <person name="Vergez L."/>
            <person name="Schmutz J."/>
            <person name="Larimer F."/>
            <person name="Land M."/>
            <person name="Hauser L."/>
            <person name="Pelletier D.A."/>
            <person name="Kyrpides N."/>
            <person name="Anderson I."/>
            <person name="Oda Y."/>
            <person name="Harwood C.S."/>
            <person name="Richardson P."/>
        </authorList>
    </citation>
    <scope>NUCLEOTIDE SEQUENCE [LARGE SCALE GENOMIC DNA]</scope>
    <source>
        <strain evidence="2">BisB18</strain>
    </source>
</reference>
<feature type="region of interest" description="Disordered" evidence="1">
    <location>
        <begin position="122"/>
        <end position="146"/>
    </location>
</feature>
<organism evidence="2">
    <name type="scientific">Rhodopseudomonas palustris (strain BisB18)</name>
    <dbReference type="NCBI Taxonomy" id="316056"/>
    <lineage>
        <taxon>Bacteria</taxon>
        <taxon>Pseudomonadati</taxon>
        <taxon>Pseudomonadota</taxon>
        <taxon>Alphaproteobacteria</taxon>
        <taxon>Hyphomicrobiales</taxon>
        <taxon>Nitrobacteraceae</taxon>
        <taxon>Rhodopseudomonas</taxon>
    </lineage>
</organism>
<protein>
    <submittedName>
        <fullName evidence="2">Uncharacterized protein</fullName>
    </submittedName>
</protein>
<name>Q218R5_RHOPB</name>
<evidence type="ECO:0000256" key="1">
    <source>
        <dbReference type="SAM" id="MobiDB-lite"/>
    </source>
</evidence>
<dbReference type="KEGG" id="rpc:RPC_1559"/>
<gene>
    <name evidence="2" type="ordered locus">RPC_1559</name>
</gene>
<proteinExistence type="predicted"/>
<dbReference type="AlphaFoldDB" id="Q218R5"/>
<sequence length="146" mass="16182">MTMERFPGILGEIAEVAGEEAALKIGAAYGGTRCSIPAQIPDGPHWLLDCVGRDAAEAISAHFRMMSAGGRYMGAYLEIPLGSSAKMEFHQMVIALSSGGCLVREIALELKTTERNVYRHLARHRGRRPRPKPHRLWLSQRGERKE</sequence>